<dbReference type="Pfam" id="PF00512">
    <property type="entry name" value="HisKA"/>
    <property type="match status" value="1"/>
</dbReference>
<keyword evidence="6" id="KW-0808">Transferase</keyword>
<dbReference type="Gene3D" id="3.30.565.10">
    <property type="entry name" value="Histidine kinase-like ATPase, C-terminal domain"/>
    <property type="match status" value="1"/>
</dbReference>
<evidence type="ECO:0000259" key="13">
    <source>
        <dbReference type="PROSITE" id="PS50109"/>
    </source>
</evidence>
<name>A0A918XUA0_9PROT</name>
<comment type="subcellular location">
    <subcellularLocation>
        <location evidence="2">Cell membrane</location>
    </subcellularLocation>
</comment>
<dbReference type="Pfam" id="PF02518">
    <property type="entry name" value="HATPase_c"/>
    <property type="match status" value="1"/>
</dbReference>
<evidence type="ECO:0000256" key="2">
    <source>
        <dbReference type="ARBA" id="ARBA00004236"/>
    </source>
</evidence>
<dbReference type="InterPro" id="IPR035965">
    <property type="entry name" value="PAS-like_dom_sf"/>
</dbReference>
<dbReference type="EC" id="2.7.13.3" evidence="3"/>
<dbReference type="SMART" id="SM00091">
    <property type="entry name" value="PAS"/>
    <property type="match status" value="3"/>
</dbReference>
<dbReference type="InterPro" id="IPR005467">
    <property type="entry name" value="His_kinase_dom"/>
</dbReference>
<dbReference type="FunFam" id="3.30.565.10:FF:000023">
    <property type="entry name" value="PAS domain-containing sensor histidine kinase"/>
    <property type="match status" value="1"/>
</dbReference>
<keyword evidence="8" id="KW-0418">Kinase</keyword>
<feature type="coiled-coil region" evidence="12">
    <location>
        <begin position="135"/>
        <end position="162"/>
    </location>
</feature>
<dbReference type="GO" id="GO:0005524">
    <property type="term" value="F:ATP binding"/>
    <property type="evidence" value="ECO:0007669"/>
    <property type="project" value="UniProtKB-KW"/>
</dbReference>
<dbReference type="Gene3D" id="3.30.450.20">
    <property type="entry name" value="PAS domain"/>
    <property type="match status" value="3"/>
</dbReference>
<evidence type="ECO:0000256" key="3">
    <source>
        <dbReference type="ARBA" id="ARBA00012438"/>
    </source>
</evidence>
<dbReference type="SMART" id="SM00388">
    <property type="entry name" value="HisKA"/>
    <property type="match status" value="1"/>
</dbReference>
<keyword evidence="10" id="KW-0902">Two-component regulatory system</keyword>
<evidence type="ECO:0000256" key="6">
    <source>
        <dbReference type="ARBA" id="ARBA00022679"/>
    </source>
</evidence>
<evidence type="ECO:0000256" key="8">
    <source>
        <dbReference type="ARBA" id="ARBA00022777"/>
    </source>
</evidence>
<evidence type="ECO:0000313" key="15">
    <source>
        <dbReference type="Proteomes" id="UP000630353"/>
    </source>
</evidence>
<comment type="catalytic activity">
    <reaction evidence="1">
        <text>ATP + protein L-histidine = ADP + protein N-phospho-L-histidine.</text>
        <dbReference type="EC" id="2.7.13.3"/>
    </reaction>
</comment>
<protein>
    <recommendedName>
        <fullName evidence="3">histidine kinase</fullName>
        <ecNumber evidence="3">2.7.13.3</ecNumber>
    </recommendedName>
</protein>
<evidence type="ECO:0000256" key="9">
    <source>
        <dbReference type="ARBA" id="ARBA00022840"/>
    </source>
</evidence>
<dbReference type="SMART" id="SM00387">
    <property type="entry name" value="HATPase_c"/>
    <property type="match status" value="1"/>
</dbReference>
<dbReference type="InterPro" id="IPR036097">
    <property type="entry name" value="HisK_dim/P_sf"/>
</dbReference>
<dbReference type="PROSITE" id="PS50109">
    <property type="entry name" value="HIS_KIN"/>
    <property type="match status" value="1"/>
</dbReference>
<evidence type="ECO:0000256" key="10">
    <source>
        <dbReference type="ARBA" id="ARBA00023012"/>
    </source>
</evidence>
<dbReference type="PRINTS" id="PR00344">
    <property type="entry name" value="BCTRLSENSOR"/>
</dbReference>
<dbReference type="InterPro" id="IPR003594">
    <property type="entry name" value="HATPase_dom"/>
</dbReference>
<dbReference type="AlphaFoldDB" id="A0A918XUA0"/>
<dbReference type="SUPFAM" id="SSF55874">
    <property type="entry name" value="ATPase domain of HSP90 chaperone/DNA topoisomerase II/histidine kinase"/>
    <property type="match status" value="1"/>
</dbReference>
<sequence length="664" mass="73022">MSDTLALPPVPDPVPTDHDLLVSLLDSAFQGLMALRPVLGADGATVDLVWTVVNAGAERLLGRPRSSLVETSFLTLVSGWPVPDAAGRLLRVMDTGIPDAFDLNLRVEGRPRTYTVKVTPFSGGLALYAQDVTDRRADEVRMRELEQRARRAEQRLIDALSASPDPFAVFDADERLALCNQSWATMSGLGDAARLPGRRFEDLLRQVSKGQNPANVGFDSMEDFIAWRIERHRSPDGDPIQITQKDGRVFLIRERRMGDGGVVSVATEVTELDRSRRLMRATLDATEQAVALFDRDDRLVVWNQSYERFAEGVELRSGITLGEIADAVIRERGAVLLYKGEPVSVARRLALRGPDPVELERRTRDGQIHIIRDLRTADGGTVITGTDVTELKRKEEMLEAQVQELDAARGEAEHQAQHLAQVTEMLTREKERAEAASRTKSQFLANMSHELRTPLNAVLGFSEILKTEAFGPLGGRRYKEYADDIHASGSHLLSLINDLLDMSKIEAGKYRLHREKEALAQIIGSVGRMMRGRAAEADLVLQVDPIDAGLMVDVDVRAIKQVLINLLANAITFTSAGGRVRLGVRTEPGQVAIQVADNGIGIPKDEMPRLLRPFEQIDRNDRRGREGTGLGLALSNALVELHGGSLTLDSEPGVGTTVTVRLPL</sequence>
<keyword evidence="12" id="KW-0175">Coiled coil</keyword>
<keyword evidence="7" id="KW-0547">Nucleotide-binding</keyword>
<dbReference type="SUPFAM" id="SSF55785">
    <property type="entry name" value="PYP-like sensor domain (PAS domain)"/>
    <property type="match status" value="3"/>
</dbReference>
<evidence type="ECO:0000313" key="14">
    <source>
        <dbReference type="EMBL" id="GHD55456.1"/>
    </source>
</evidence>
<keyword evidence="5" id="KW-0597">Phosphoprotein</keyword>
<feature type="coiled-coil region" evidence="12">
    <location>
        <begin position="388"/>
        <end position="439"/>
    </location>
</feature>
<proteinExistence type="predicted"/>
<dbReference type="InterPro" id="IPR000014">
    <property type="entry name" value="PAS"/>
</dbReference>
<dbReference type="GO" id="GO:0000155">
    <property type="term" value="F:phosphorelay sensor kinase activity"/>
    <property type="evidence" value="ECO:0007669"/>
    <property type="project" value="InterPro"/>
</dbReference>
<dbReference type="Proteomes" id="UP000630353">
    <property type="component" value="Unassembled WGS sequence"/>
</dbReference>
<dbReference type="InterPro" id="IPR004358">
    <property type="entry name" value="Sig_transdc_His_kin-like_C"/>
</dbReference>
<accession>A0A918XUA0</accession>
<dbReference type="PANTHER" id="PTHR43047">
    <property type="entry name" value="TWO-COMPONENT HISTIDINE PROTEIN KINASE"/>
    <property type="match status" value="1"/>
</dbReference>
<evidence type="ECO:0000256" key="4">
    <source>
        <dbReference type="ARBA" id="ARBA00022475"/>
    </source>
</evidence>
<keyword evidence="11" id="KW-0472">Membrane</keyword>
<dbReference type="GO" id="GO:0009927">
    <property type="term" value="F:histidine phosphotransfer kinase activity"/>
    <property type="evidence" value="ECO:0007669"/>
    <property type="project" value="TreeGrafter"/>
</dbReference>
<dbReference type="EMBL" id="BMZS01000008">
    <property type="protein sequence ID" value="GHD55456.1"/>
    <property type="molecule type" value="Genomic_DNA"/>
</dbReference>
<reference evidence="14" key="1">
    <citation type="journal article" date="2014" name="Int. J. Syst. Evol. Microbiol.">
        <title>Complete genome sequence of Corynebacterium casei LMG S-19264T (=DSM 44701T), isolated from a smear-ripened cheese.</title>
        <authorList>
            <consortium name="US DOE Joint Genome Institute (JGI-PGF)"/>
            <person name="Walter F."/>
            <person name="Albersmeier A."/>
            <person name="Kalinowski J."/>
            <person name="Ruckert C."/>
        </authorList>
    </citation>
    <scope>NUCLEOTIDE SEQUENCE</scope>
    <source>
        <strain evidence="14">KCTC 42651</strain>
    </source>
</reference>
<evidence type="ECO:0000256" key="1">
    <source>
        <dbReference type="ARBA" id="ARBA00000085"/>
    </source>
</evidence>
<dbReference type="InterPro" id="IPR036890">
    <property type="entry name" value="HATPase_C_sf"/>
</dbReference>
<evidence type="ECO:0000256" key="7">
    <source>
        <dbReference type="ARBA" id="ARBA00022741"/>
    </source>
</evidence>
<dbReference type="Pfam" id="PF12860">
    <property type="entry name" value="PAS_7"/>
    <property type="match status" value="2"/>
</dbReference>
<dbReference type="CDD" id="cd00082">
    <property type="entry name" value="HisKA"/>
    <property type="match status" value="1"/>
</dbReference>
<dbReference type="SUPFAM" id="SSF47384">
    <property type="entry name" value="Homodimeric domain of signal transducing histidine kinase"/>
    <property type="match status" value="1"/>
</dbReference>
<feature type="domain" description="Histidine kinase" evidence="13">
    <location>
        <begin position="446"/>
        <end position="664"/>
    </location>
</feature>
<evidence type="ECO:0000256" key="12">
    <source>
        <dbReference type="SAM" id="Coils"/>
    </source>
</evidence>
<comment type="caution">
    <text evidence="14">The sequence shown here is derived from an EMBL/GenBank/DDBJ whole genome shotgun (WGS) entry which is preliminary data.</text>
</comment>
<keyword evidence="4" id="KW-1003">Cell membrane</keyword>
<dbReference type="InterPro" id="IPR003661">
    <property type="entry name" value="HisK_dim/P_dom"/>
</dbReference>
<organism evidence="14 15">
    <name type="scientific">Thalassobaculum fulvum</name>
    <dbReference type="NCBI Taxonomy" id="1633335"/>
    <lineage>
        <taxon>Bacteria</taxon>
        <taxon>Pseudomonadati</taxon>
        <taxon>Pseudomonadota</taxon>
        <taxon>Alphaproteobacteria</taxon>
        <taxon>Rhodospirillales</taxon>
        <taxon>Thalassobaculaceae</taxon>
        <taxon>Thalassobaculum</taxon>
    </lineage>
</organism>
<dbReference type="GO" id="GO:0005886">
    <property type="term" value="C:plasma membrane"/>
    <property type="evidence" value="ECO:0007669"/>
    <property type="project" value="UniProtKB-SubCell"/>
</dbReference>
<reference evidence="14" key="2">
    <citation type="submission" date="2020-09" db="EMBL/GenBank/DDBJ databases">
        <authorList>
            <person name="Sun Q."/>
            <person name="Kim S."/>
        </authorList>
    </citation>
    <scope>NUCLEOTIDE SEQUENCE</scope>
    <source>
        <strain evidence="14">KCTC 42651</strain>
    </source>
</reference>
<evidence type="ECO:0000256" key="5">
    <source>
        <dbReference type="ARBA" id="ARBA00022553"/>
    </source>
</evidence>
<dbReference type="Gene3D" id="1.10.287.130">
    <property type="match status" value="1"/>
</dbReference>
<dbReference type="PANTHER" id="PTHR43047:SF63">
    <property type="entry name" value="HISTIDINE KINASE"/>
    <property type="match status" value="1"/>
</dbReference>
<evidence type="ECO:0000256" key="11">
    <source>
        <dbReference type="ARBA" id="ARBA00023136"/>
    </source>
</evidence>
<gene>
    <name evidence="14" type="ORF">GCM10017083_34410</name>
</gene>
<dbReference type="CDD" id="cd16922">
    <property type="entry name" value="HATPase_EvgS-ArcB-TorS-like"/>
    <property type="match status" value="1"/>
</dbReference>
<dbReference type="FunFam" id="1.10.287.130:FF:000038">
    <property type="entry name" value="Sensory transduction histidine kinase"/>
    <property type="match status" value="1"/>
</dbReference>
<keyword evidence="15" id="KW-1185">Reference proteome</keyword>
<dbReference type="RefSeq" id="WP_189991875.1">
    <property type="nucleotide sequence ID" value="NZ_BMZS01000008.1"/>
</dbReference>
<keyword evidence="9" id="KW-0067">ATP-binding</keyword>